<feature type="repeat" description="TPR" evidence="6">
    <location>
        <begin position="672"/>
        <end position="705"/>
    </location>
</feature>
<organism evidence="9 10">
    <name type="scientific">Lachancea mirantina</name>
    <dbReference type="NCBI Taxonomy" id="1230905"/>
    <lineage>
        <taxon>Eukaryota</taxon>
        <taxon>Fungi</taxon>
        <taxon>Dikarya</taxon>
        <taxon>Ascomycota</taxon>
        <taxon>Saccharomycotina</taxon>
        <taxon>Saccharomycetes</taxon>
        <taxon>Saccharomycetales</taxon>
        <taxon>Saccharomycetaceae</taxon>
        <taxon>Lachancea</taxon>
    </lineage>
</organism>
<dbReference type="OrthoDB" id="440128at2759"/>
<evidence type="ECO:0000256" key="7">
    <source>
        <dbReference type="SAM" id="MobiDB-lite"/>
    </source>
</evidence>
<dbReference type="AlphaFoldDB" id="A0A1G4J324"/>
<proteinExistence type="predicted"/>
<dbReference type="InterPro" id="IPR019734">
    <property type="entry name" value="TPR_rpt"/>
</dbReference>
<evidence type="ECO:0000256" key="4">
    <source>
        <dbReference type="ARBA" id="ARBA00023187"/>
    </source>
</evidence>
<dbReference type="STRING" id="1230905.A0A1G4J324"/>
<protein>
    <submittedName>
        <fullName evidence="9">LAMI_0C05622g1_1</fullName>
    </submittedName>
</protein>
<dbReference type="PANTHER" id="PTHR11246:SF1">
    <property type="entry name" value="PRE-MRNA-PROCESSING FACTOR 6"/>
    <property type="match status" value="1"/>
</dbReference>
<dbReference type="Gene3D" id="1.25.40.10">
    <property type="entry name" value="Tetratricopeptide repeat domain"/>
    <property type="match status" value="4"/>
</dbReference>
<evidence type="ECO:0000256" key="2">
    <source>
        <dbReference type="ARBA" id="ARBA00022664"/>
    </source>
</evidence>
<evidence type="ECO:0000256" key="1">
    <source>
        <dbReference type="ARBA" id="ARBA00004123"/>
    </source>
</evidence>
<dbReference type="SUPFAM" id="SSF48452">
    <property type="entry name" value="TPR-like"/>
    <property type="match status" value="3"/>
</dbReference>
<dbReference type="Pfam" id="PF06424">
    <property type="entry name" value="PRP1_N"/>
    <property type="match status" value="1"/>
</dbReference>
<dbReference type="InterPro" id="IPR010491">
    <property type="entry name" value="PRP1_N"/>
</dbReference>
<accession>A0A1G4J324</accession>
<evidence type="ECO:0000256" key="6">
    <source>
        <dbReference type="PROSITE-ProRule" id="PRU00339"/>
    </source>
</evidence>
<dbReference type="SMART" id="SM00386">
    <property type="entry name" value="HAT"/>
    <property type="match status" value="6"/>
</dbReference>
<keyword evidence="3" id="KW-0677">Repeat</keyword>
<keyword evidence="10" id="KW-1185">Reference proteome</keyword>
<name>A0A1G4J324_9SACH</name>
<keyword evidence="2" id="KW-0507">mRNA processing</keyword>
<comment type="subcellular location">
    <subcellularLocation>
        <location evidence="1">Nucleus</location>
    </subcellularLocation>
</comment>
<dbReference type="SMART" id="SM00028">
    <property type="entry name" value="TPR"/>
    <property type="match status" value="6"/>
</dbReference>
<evidence type="ECO:0000256" key="5">
    <source>
        <dbReference type="ARBA" id="ARBA00023242"/>
    </source>
</evidence>
<dbReference type="Proteomes" id="UP000191024">
    <property type="component" value="Chromosome C"/>
</dbReference>
<dbReference type="GO" id="GO:0071013">
    <property type="term" value="C:catalytic step 2 spliceosome"/>
    <property type="evidence" value="ECO:0007669"/>
    <property type="project" value="TreeGrafter"/>
</dbReference>
<keyword evidence="4" id="KW-0508">mRNA splicing</keyword>
<dbReference type="GO" id="GO:0046540">
    <property type="term" value="C:U4/U6 x U5 tri-snRNP complex"/>
    <property type="evidence" value="ECO:0007669"/>
    <property type="project" value="TreeGrafter"/>
</dbReference>
<evidence type="ECO:0000256" key="3">
    <source>
        <dbReference type="ARBA" id="ARBA00022737"/>
    </source>
</evidence>
<dbReference type="EMBL" id="LT598466">
    <property type="protein sequence ID" value="SCU83975.1"/>
    <property type="molecule type" value="Genomic_DNA"/>
</dbReference>
<reference evidence="10" key="1">
    <citation type="submission" date="2016-03" db="EMBL/GenBank/DDBJ databases">
        <authorList>
            <person name="Devillers H."/>
        </authorList>
    </citation>
    <scope>NUCLEOTIDE SEQUENCE [LARGE SCALE GENOMIC DNA]</scope>
</reference>
<dbReference type="PANTHER" id="PTHR11246">
    <property type="entry name" value="PRE-MRNA SPLICING FACTOR"/>
    <property type="match status" value="1"/>
</dbReference>
<dbReference type="PROSITE" id="PS50005">
    <property type="entry name" value="TPR"/>
    <property type="match status" value="1"/>
</dbReference>
<keyword evidence="6" id="KW-0802">TPR repeat</keyword>
<evidence type="ECO:0000313" key="9">
    <source>
        <dbReference type="EMBL" id="SCU83975.1"/>
    </source>
</evidence>
<keyword evidence="5" id="KW-0539">Nucleus</keyword>
<dbReference type="InterPro" id="IPR045075">
    <property type="entry name" value="Syf1-like"/>
</dbReference>
<sequence>MERPAFLSQKAPPNYVAGVGRGATGFTTRSDIGSGKIPSRLQDKDQNRSAGDGDEVDDEPLRNRGNAFLDSFGMSLASGKVDDEDDEADRIFKSIDESISSRNKAKAKIDDTTNTRINDISGQFQDLKRSLATVSDAQWENIPEAGDITRRNKRQRLEMQSGRKTYAAPDALVAGNVNLTKLTEEREKLLGLQIDENLPQNTGDATIEDQDELKALLAGTEDPAVFANYNDQVEDVKKMRLILNSYRKSDPKKPQGWIACARLEEKARRFRIAKSLIEEGLQHCPRDEDIWLECLRLNAVDNEYCKNLVADGISFNQKSLRLWLKAIELEKETINKVRVLRKAIRNLPECEQLWKMAVEYEDQKDQAIQILMKAVEVIPNSIDLLFALVNLQEHSAARKTLNEARKRLPTEAKIWVLAAQLEERSQFSSFDKLTKLLIKGIKEVASQGQTMSFQDWIALAEATETEFGQIYLQTVRAIVRAATLTFDKQVAYDSVVRLVERLSDELWITKGSLYHSILTENPGKLKLWRKFIDFSRDVDKMDDVYRIFDEVLFGSDQSNIYNNAVLVLMYSKELWKNGGNAETALQVLNRGLEVSQNVDFWLAKTKLLACEKRYQEAETTFEFAIEQTETHASQGIERLYYRHVSFLRFMKEQDKCFRLLEQRYIPKRPTCEKLYLQLGQIYCERKDYQRASESYSRGYQRIPSSIHLCIAVAEIEEMRLNQPTIARSKLDLAMLKIPNSPELHVAKARMESRLYNQSQAALIVIEALKRFPTNAALWVENLKLVTKKSLRRTMFQEALKKTSNDYRVLHEIGLNFYKDAQYEKAVKWFDRVTQSNLLFGDSWLYLYKCYKRLQKDTSSLIKKINQCEPRYGSEWIRVAKDVRFQFLKPSEMLETWISHNGGRSRD</sequence>
<dbReference type="GO" id="GO:0000244">
    <property type="term" value="P:spliceosomal tri-snRNP complex assembly"/>
    <property type="evidence" value="ECO:0007669"/>
    <property type="project" value="TreeGrafter"/>
</dbReference>
<evidence type="ECO:0000259" key="8">
    <source>
        <dbReference type="Pfam" id="PF06424"/>
    </source>
</evidence>
<dbReference type="InterPro" id="IPR003107">
    <property type="entry name" value="HAT"/>
</dbReference>
<dbReference type="InterPro" id="IPR011990">
    <property type="entry name" value="TPR-like_helical_dom_sf"/>
</dbReference>
<feature type="domain" description="PRP1 splicing factor N-terminal" evidence="8">
    <location>
        <begin position="11"/>
        <end position="151"/>
    </location>
</feature>
<feature type="region of interest" description="Disordered" evidence="7">
    <location>
        <begin position="1"/>
        <end position="64"/>
    </location>
</feature>
<evidence type="ECO:0000313" key="10">
    <source>
        <dbReference type="Proteomes" id="UP000191024"/>
    </source>
</evidence>
<gene>
    <name evidence="9" type="ORF">LAMI_0C05622G</name>
</gene>